<name>A0AAE0TJR1_9BIVA</name>
<feature type="domain" description="DM2" evidence="2">
    <location>
        <begin position="63"/>
        <end position="203"/>
    </location>
</feature>
<dbReference type="GO" id="GO:0034501">
    <property type="term" value="P:protein localization to kinetochore"/>
    <property type="evidence" value="ECO:0007669"/>
    <property type="project" value="TreeGrafter"/>
</dbReference>
<feature type="domain" description="DM2" evidence="3">
    <location>
        <begin position="239"/>
        <end position="553"/>
    </location>
</feature>
<evidence type="ECO:0000259" key="2">
    <source>
        <dbReference type="Pfam" id="PF14918"/>
    </source>
</evidence>
<feature type="compositionally biased region" description="Basic and acidic residues" evidence="1">
    <location>
        <begin position="650"/>
        <end position="666"/>
    </location>
</feature>
<evidence type="ECO:0000313" key="5">
    <source>
        <dbReference type="EMBL" id="KAK3611645.1"/>
    </source>
</evidence>
<gene>
    <name evidence="5" type="ORF">CHS0354_021894</name>
</gene>
<feature type="compositionally biased region" description="Polar residues" evidence="1">
    <location>
        <begin position="750"/>
        <end position="766"/>
    </location>
</feature>
<feature type="compositionally biased region" description="Polar residues" evidence="1">
    <location>
        <begin position="709"/>
        <end position="725"/>
    </location>
</feature>
<dbReference type="PANTHER" id="PTHR14382:SF1">
    <property type="entry name" value="MDM2-BINDING PROTEIN"/>
    <property type="match status" value="1"/>
</dbReference>
<dbReference type="InterPro" id="IPR029418">
    <property type="entry name" value="MTBP_C"/>
</dbReference>
<dbReference type="GO" id="GO:0007089">
    <property type="term" value="P:traversing start control point of mitotic cell cycle"/>
    <property type="evidence" value="ECO:0007669"/>
    <property type="project" value="TreeGrafter"/>
</dbReference>
<keyword evidence="6" id="KW-1185">Reference proteome</keyword>
<reference evidence="5" key="2">
    <citation type="journal article" date="2021" name="Genome Biol. Evol.">
        <title>Developing a high-quality reference genome for a parasitic bivalve with doubly uniparental inheritance (Bivalvia: Unionida).</title>
        <authorList>
            <person name="Smith C.H."/>
        </authorList>
    </citation>
    <scope>NUCLEOTIDE SEQUENCE</scope>
    <source>
        <strain evidence="5">CHS0354</strain>
        <tissue evidence="5">Mantle</tissue>
    </source>
</reference>
<feature type="compositionally biased region" description="Polar residues" evidence="1">
    <location>
        <begin position="670"/>
        <end position="694"/>
    </location>
</feature>
<comment type="caution">
    <text evidence="5">The sequence shown here is derived from an EMBL/GenBank/DDBJ whole genome shotgun (WGS) entry which is preliminary data.</text>
</comment>
<dbReference type="GO" id="GO:0031396">
    <property type="term" value="P:regulation of protein ubiquitination"/>
    <property type="evidence" value="ECO:0007669"/>
    <property type="project" value="InterPro"/>
</dbReference>
<proteinExistence type="predicted"/>
<feature type="compositionally biased region" description="Polar residues" evidence="1">
    <location>
        <begin position="733"/>
        <end position="742"/>
    </location>
</feature>
<dbReference type="GO" id="GO:0000776">
    <property type="term" value="C:kinetochore"/>
    <property type="evidence" value="ECO:0007669"/>
    <property type="project" value="TreeGrafter"/>
</dbReference>
<feature type="region of interest" description="Disordered" evidence="1">
    <location>
        <begin position="619"/>
        <end position="778"/>
    </location>
</feature>
<dbReference type="Pfam" id="PF14918">
    <property type="entry name" value="MTBP_N"/>
    <property type="match status" value="1"/>
</dbReference>
<evidence type="ECO:0000259" key="4">
    <source>
        <dbReference type="Pfam" id="PF14920"/>
    </source>
</evidence>
<accession>A0AAE0TJR1</accession>
<dbReference type="InterPro" id="IPR029420">
    <property type="entry name" value="MTBP_central"/>
</dbReference>
<evidence type="ECO:0000313" key="6">
    <source>
        <dbReference type="Proteomes" id="UP001195483"/>
    </source>
</evidence>
<dbReference type="Proteomes" id="UP001195483">
    <property type="component" value="Unassembled WGS sequence"/>
</dbReference>
<sequence>MNEQYTLLISKKEKVNADLDLVRSRSQNANERNILIGVVLTDANLTSTWQQTEGNNNGQFPWKKLEEVTEDHLSASWDSDRTTENELSYLTGATEALHLAADSLPYIGASLDVYIGPLADIKASENIPFLGALRRLKDWHNAAVYSLDTDSSNQSNFLSRFLSVNDLSTTTSYTVFDLWRGKLSITEKLENKGFIIPGFRLTQSAGAANGLKFPLQQLQSPNKAEDRGKTVSNGRLGRMLEVLDEIDNTTVPSFMMTSYVYTLSVFQRHPHAHTFLEYIQQNKQNGLLMRLPIYPDNDQRVLCEKTSLSTTSWKDSIIYDILFVQEPEEEYQDQYEFLYFLITSPDGDPSEVSAMAHLLRSPYEINGRIMDQLYMCSLLGRQEDEVNMEYDLESLPLLTSDIIVNIQRDISIIQYKLLQKWAAERKQKDQDTTTLEENLQDFLSRVRQKFLQELSAKLPKYSISQTDRSFNTHVPSELNQPSTDWNERHILVYQESQKRCLTRLQSSESMAMSSPIQPSDNNKTIDVEDFLKFFKPDGSASAQSLSPVRIRRSCRSGLRPVSFETMVTDHASVPEKTDSEYHDIYYNTENWCEKLNKHCNKLQERHVSNETYSSYSQNAVSFSNPKCNQKKEKQKVTIPRRSPRKRHIGAKSDDHKFSEKLPEPIKSRKSASSVNLTQYGSGNTLRLSFPNVTPSPRRLSLGSQIALASRQNSEQSGSLLTSTPVPKQVEKLCNQSSPSNRTQTRKSCRESVQGTCTTSFSGQPSQPRKESRSERHTRKLKEIVEKVLKAGGMSPDDPLFSSCASRLFKVTKLYVMDLPTSRNLSEEMEKIAKGQVKQVIELETRRQKTNGK</sequence>
<dbReference type="InterPro" id="IPR039061">
    <property type="entry name" value="MTBP"/>
</dbReference>
<reference evidence="5" key="3">
    <citation type="submission" date="2023-05" db="EMBL/GenBank/DDBJ databases">
        <authorList>
            <person name="Smith C.H."/>
        </authorList>
    </citation>
    <scope>NUCLEOTIDE SEQUENCE</scope>
    <source>
        <strain evidence="5">CHS0354</strain>
        <tissue evidence="5">Mantle</tissue>
    </source>
</reference>
<reference evidence="5" key="1">
    <citation type="journal article" date="2021" name="Genome Biol. Evol.">
        <title>A High-Quality Reference Genome for a Parasitic Bivalve with Doubly Uniparental Inheritance (Bivalvia: Unionida).</title>
        <authorList>
            <person name="Smith C.H."/>
        </authorList>
    </citation>
    <scope>NUCLEOTIDE SEQUENCE</scope>
    <source>
        <strain evidence="5">CHS0354</strain>
    </source>
</reference>
<organism evidence="5 6">
    <name type="scientific">Potamilus streckersoni</name>
    <dbReference type="NCBI Taxonomy" id="2493646"/>
    <lineage>
        <taxon>Eukaryota</taxon>
        <taxon>Metazoa</taxon>
        <taxon>Spiralia</taxon>
        <taxon>Lophotrochozoa</taxon>
        <taxon>Mollusca</taxon>
        <taxon>Bivalvia</taxon>
        <taxon>Autobranchia</taxon>
        <taxon>Heteroconchia</taxon>
        <taxon>Palaeoheterodonta</taxon>
        <taxon>Unionida</taxon>
        <taxon>Unionoidea</taxon>
        <taxon>Unionidae</taxon>
        <taxon>Ambleminae</taxon>
        <taxon>Lampsilini</taxon>
        <taxon>Potamilus</taxon>
    </lineage>
</organism>
<evidence type="ECO:0008006" key="7">
    <source>
        <dbReference type="Google" id="ProtNLM"/>
    </source>
</evidence>
<protein>
    <recommendedName>
        <fullName evidence="7">Mdm2-binding protein</fullName>
    </recommendedName>
</protein>
<feature type="compositionally biased region" description="Basic and acidic residues" evidence="1">
    <location>
        <begin position="767"/>
        <end position="778"/>
    </location>
</feature>
<dbReference type="Pfam" id="PF14920">
    <property type="entry name" value="MTBP_C"/>
    <property type="match status" value="1"/>
</dbReference>
<dbReference type="EMBL" id="JAEAOA010001331">
    <property type="protein sequence ID" value="KAK3611645.1"/>
    <property type="molecule type" value="Genomic_DNA"/>
</dbReference>
<dbReference type="AlphaFoldDB" id="A0AAE0TJR1"/>
<dbReference type="PANTHER" id="PTHR14382">
    <property type="entry name" value="MDM2-BINDING PROTEIN"/>
    <property type="match status" value="1"/>
</dbReference>
<evidence type="ECO:0000256" key="1">
    <source>
        <dbReference type="SAM" id="MobiDB-lite"/>
    </source>
</evidence>
<evidence type="ECO:0000259" key="3">
    <source>
        <dbReference type="Pfam" id="PF14919"/>
    </source>
</evidence>
<dbReference type="InterPro" id="IPR029421">
    <property type="entry name" value="MTBP_N"/>
</dbReference>
<feature type="domain" description="MDN2-binding protein C-terminal" evidence="4">
    <location>
        <begin position="577"/>
        <end position="840"/>
    </location>
</feature>
<dbReference type="Pfam" id="PF14919">
    <property type="entry name" value="MTBP_mid"/>
    <property type="match status" value="1"/>
</dbReference>